<evidence type="ECO:0000313" key="2">
    <source>
        <dbReference type="EMBL" id="BAT04293.1"/>
    </source>
</evidence>
<evidence type="ECO:0000313" key="3">
    <source>
        <dbReference type="Proteomes" id="UP000059680"/>
    </source>
</evidence>
<sequence length="222" mass="24797">MSTKMSWRLERCSMPTGAVSMPNSQIQNRSTSLWSLGITPARKHSRECEATSPTHLNKRSSRAGNDPSPPPNMMVPLLFSLRFKSRKTREGSSPRILTSSVLASDTYRCRRRSFPTEDPRESRLLAVDDSFPSKYRRRSLRLVCSPRALKKSISRGGHMTRVRRDLLLGKQLSCTPPGSLRSDRQGKLTISNGMLVITLQAISSVSKCTRSHILLGSSTLQP</sequence>
<proteinExistence type="predicted"/>
<protein>
    <submittedName>
        <fullName evidence="2">Os08g0205175 protein</fullName>
    </submittedName>
</protein>
<keyword evidence="3" id="KW-1185">Reference proteome</keyword>
<reference evidence="3" key="1">
    <citation type="journal article" date="2005" name="Nature">
        <title>The map-based sequence of the rice genome.</title>
        <authorList>
            <consortium name="International rice genome sequencing project (IRGSP)"/>
            <person name="Matsumoto T."/>
            <person name="Wu J."/>
            <person name="Kanamori H."/>
            <person name="Katayose Y."/>
            <person name="Fujisawa M."/>
            <person name="Namiki N."/>
            <person name="Mizuno H."/>
            <person name="Yamamoto K."/>
            <person name="Antonio B.A."/>
            <person name="Baba T."/>
            <person name="Sakata K."/>
            <person name="Nagamura Y."/>
            <person name="Aoki H."/>
            <person name="Arikawa K."/>
            <person name="Arita K."/>
            <person name="Bito T."/>
            <person name="Chiden Y."/>
            <person name="Fujitsuka N."/>
            <person name="Fukunaka R."/>
            <person name="Hamada M."/>
            <person name="Harada C."/>
            <person name="Hayashi A."/>
            <person name="Hijishita S."/>
            <person name="Honda M."/>
            <person name="Hosokawa S."/>
            <person name="Ichikawa Y."/>
            <person name="Idonuma A."/>
            <person name="Iijima M."/>
            <person name="Ikeda M."/>
            <person name="Ikeno M."/>
            <person name="Ito K."/>
            <person name="Ito S."/>
            <person name="Ito T."/>
            <person name="Ito Y."/>
            <person name="Ito Y."/>
            <person name="Iwabuchi A."/>
            <person name="Kamiya K."/>
            <person name="Karasawa W."/>
            <person name="Kurita K."/>
            <person name="Katagiri S."/>
            <person name="Kikuta A."/>
            <person name="Kobayashi H."/>
            <person name="Kobayashi N."/>
            <person name="Machita K."/>
            <person name="Maehara T."/>
            <person name="Masukawa M."/>
            <person name="Mizubayashi T."/>
            <person name="Mukai Y."/>
            <person name="Nagasaki H."/>
            <person name="Nagata Y."/>
            <person name="Naito S."/>
            <person name="Nakashima M."/>
            <person name="Nakama Y."/>
            <person name="Nakamichi Y."/>
            <person name="Nakamura M."/>
            <person name="Meguro A."/>
            <person name="Negishi M."/>
            <person name="Ohta I."/>
            <person name="Ohta T."/>
            <person name="Okamoto M."/>
            <person name="Ono N."/>
            <person name="Saji S."/>
            <person name="Sakaguchi M."/>
            <person name="Sakai K."/>
            <person name="Shibata M."/>
            <person name="Shimokawa T."/>
            <person name="Song J."/>
            <person name="Takazaki Y."/>
            <person name="Terasawa K."/>
            <person name="Tsugane M."/>
            <person name="Tsuji K."/>
            <person name="Ueda S."/>
            <person name="Waki K."/>
            <person name="Yamagata H."/>
            <person name="Yamamoto M."/>
            <person name="Yamamoto S."/>
            <person name="Yamane H."/>
            <person name="Yoshiki S."/>
            <person name="Yoshihara R."/>
            <person name="Yukawa K."/>
            <person name="Zhong H."/>
            <person name="Yano M."/>
            <person name="Yuan Q."/>
            <person name="Ouyang S."/>
            <person name="Liu J."/>
            <person name="Jones K.M."/>
            <person name="Gansberger K."/>
            <person name="Moffat K."/>
            <person name="Hill J."/>
            <person name="Bera J."/>
            <person name="Fadrosh D."/>
            <person name="Jin S."/>
            <person name="Johri S."/>
            <person name="Kim M."/>
            <person name="Overton L."/>
            <person name="Reardon M."/>
            <person name="Tsitrin T."/>
            <person name="Vuong H."/>
            <person name="Weaver B."/>
            <person name="Ciecko A."/>
            <person name="Tallon L."/>
            <person name="Jackson J."/>
            <person name="Pai G."/>
            <person name="Aken S.V."/>
            <person name="Utterback T."/>
            <person name="Reidmuller S."/>
            <person name="Feldblyum T."/>
            <person name="Hsiao J."/>
            <person name="Zismann V."/>
            <person name="Iobst S."/>
            <person name="de Vazeille A.R."/>
            <person name="Buell C.R."/>
            <person name="Ying K."/>
            <person name="Li Y."/>
            <person name="Lu T."/>
            <person name="Huang Y."/>
            <person name="Zhao Q."/>
            <person name="Feng Q."/>
            <person name="Zhang L."/>
            <person name="Zhu J."/>
            <person name="Weng Q."/>
            <person name="Mu J."/>
            <person name="Lu Y."/>
            <person name="Fan D."/>
            <person name="Liu Y."/>
            <person name="Guan J."/>
            <person name="Zhang Y."/>
            <person name="Yu S."/>
            <person name="Liu X."/>
            <person name="Zhang Y."/>
            <person name="Hong G."/>
            <person name="Han B."/>
            <person name="Choisne N."/>
            <person name="Demange N."/>
            <person name="Orjeda G."/>
            <person name="Samain S."/>
            <person name="Cattolico L."/>
            <person name="Pelletier E."/>
            <person name="Couloux A."/>
            <person name="Segurens B."/>
            <person name="Wincker P."/>
            <person name="D'Hont A."/>
            <person name="Scarpelli C."/>
            <person name="Weissenbach J."/>
            <person name="Salanoubat M."/>
            <person name="Quetier F."/>
            <person name="Yu Y."/>
            <person name="Kim H.R."/>
            <person name="Rambo T."/>
            <person name="Currie J."/>
            <person name="Collura K."/>
            <person name="Luo M."/>
            <person name="Yang T."/>
            <person name="Ammiraju J.S.S."/>
            <person name="Engler F."/>
            <person name="Soderlund C."/>
            <person name="Wing R.A."/>
            <person name="Palmer L.E."/>
            <person name="de la Bastide M."/>
            <person name="Spiegel L."/>
            <person name="Nascimento L."/>
            <person name="Zutavern T."/>
            <person name="O'Shaughnessy A."/>
            <person name="Dike S."/>
            <person name="Dedhia N."/>
            <person name="Preston R."/>
            <person name="Balija V."/>
            <person name="McCombie W.R."/>
            <person name="Chow T."/>
            <person name="Chen H."/>
            <person name="Chung M."/>
            <person name="Chen C."/>
            <person name="Shaw J."/>
            <person name="Wu H."/>
            <person name="Hsiao K."/>
            <person name="Chao Y."/>
            <person name="Chu M."/>
            <person name="Cheng C."/>
            <person name="Hour A."/>
            <person name="Lee P."/>
            <person name="Lin S."/>
            <person name="Lin Y."/>
            <person name="Liou J."/>
            <person name="Liu S."/>
            <person name="Hsing Y."/>
            <person name="Raghuvanshi S."/>
            <person name="Mohanty A."/>
            <person name="Bharti A.K."/>
            <person name="Gaur A."/>
            <person name="Gupta V."/>
            <person name="Kumar D."/>
            <person name="Ravi V."/>
            <person name="Vij S."/>
            <person name="Kapur A."/>
            <person name="Khurana P."/>
            <person name="Khurana P."/>
            <person name="Khurana J.P."/>
            <person name="Tyagi A.K."/>
            <person name="Gaikwad K."/>
            <person name="Singh A."/>
            <person name="Dalal V."/>
            <person name="Srivastava S."/>
            <person name="Dixit A."/>
            <person name="Pal A.K."/>
            <person name="Ghazi I.A."/>
            <person name="Yadav M."/>
            <person name="Pandit A."/>
            <person name="Bhargava A."/>
            <person name="Sureshbabu K."/>
            <person name="Batra K."/>
            <person name="Sharma T.R."/>
            <person name="Mohapatra T."/>
            <person name="Singh N.K."/>
            <person name="Messing J."/>
            <person name="Nelson A.B."/>
            <person name="Fuks G."/>
            <person name="Kavchok S."/>
            <person name="Keizer G."/>
            <person name="Linton E."/>
            <person name="Llaca V."/>
            <person name="Song R."/>
            <person name="Tanyolac B."/>
            <person name="Young S."/>
            <person name="Ho-Il K."/>
            <person name="Hahn J.H."/>
            <person name="Sangsakoo G."/>
            <person name="Vanavichit A."/>
            <person name="de Mattos Luiz.A.T."/>
            <person name="Zimmer P.D."/>
            <person name="Malone G."/>
            <person name="Dellagostin O."/>
            <person name="de Oliveira A.C."/>
            <person name="Bevan M."/>
            <person name="Bancroft I."/>
            <person name="Minx P."/>
            <person name="Cordum H."/>
            <person name="Wilson R."/>
            <person name="Cheng Z."/>
            <person name="Jin W."/>
            <person name="Jiang J."/>
            <person name="Leong S.A."/>
            <person name="Iwama H."/>
            <person name="Gojobori T."/>
            <person name="Itoh T."/>
            <person name="Niimura Y."/>
            <person name="Fujii Y."/>
            <person name="Habara T."/>
            <person name="Sakai H."/>
            <person name="Sato Y."/>
            <person name="Wilson G."/>
            <person name="Kumar K."/>
            <person name="McCouch S."/>
            <person name="Juretic N."/>
            <person name="Hoen D."/>
            <person name="Wright S."/>
            <person name="Bruskiewich R."/>
            <person name="Bureau T."/>
            <person name="Miyao A."/>
            <person name="Hirochika H."/>
            <person name="Nishikawa T."/>
            <person name="Kadowaki K."/>
            <person name="Sugiura M."/>
            <person name="Burr B."/>
            <person name="Sasaki T."/>
        </authorList>
    </citation>
    <scope>NUCLEOTIDE SEQUENCE [LARGE SCALE GENOMIC DNA]</scope>
    <source>
        <strain evidence="3">cv. Nipponbare</strain>
    </source>
</reference>
<dbReference type="Gramene" id="Os08t0205175-00">
    <property type="protein sequence ID" value="Os08t0205175-00"/>
    <property type="gene ID" value="Os08g0205175"/>
</dbReference>
<dbReference type="AlphaFoldDB" id="A0A0P0XD87"/>
<dbReference type="InParanoid" id="A0A0P0XD87"/>
<reference evidence="2 3" key="2">
    <citation type="journal article" date="2013" name="Plant Cell Physiol.">
        <title>Rice Annotation Project Database (RAP-DB): an integrative and interactive database for rice genomics.</title>
        <authorList>
            <person name="Sakai H."/>
            <person name="Lee S.S."/>
            <person name="Tanaka T."/>
            <person name="Numa H."/>
            <person name="Kim J."/>
            <person name="Kawahara Y."/>
            <person name="Wakimoto H."/>
            <person name="Yang C.C."/>
            <person name="Iwamoto M."/>
            <person name="Abe T."/>
            <person name="Yamada Y."/>
            <person name="Muto A."/>
            <person name="Inokuchi H."/>
            <person name="Ikemura T."/>
            <person name="Matsumoto T."/>
            <person name="Sasaki T."/>
            <person name="Itoh T."/>
        </authorList>
    </citation>
    <scope>NUCLEOTIDE SEQUENCE [LARGE SCALE GENOMIC DNA]</scope>
    <source>
        <strain evidence="3">cv. Nipponbare</strain>
    </source>
</reference>
<accession>A0A0P0XD87</accession>
<gene>
    <name evidence="2" type="ordered locus">Os08g0205175</name>
    <name evidence="2" type="ORF">OSNPB_080205175</name>
</gene>
<dbReference type="PaxDb" id="39947-A0A0P0XD87"/>
<organism evidence="2 3">
    <name type="scientific">Oryza sativa subsp. japonica</name>
    <name type="common">Rice</name>
    <dbReference type="NCBI Taxonomy" id="39947"/>
    <lineage>
        <taxon>Eukaryota</taxon>
        <taxon>Viridiplantae</taxon>
        <taxon>Streptophyta</taxon>
        <taxon>Embryophyta</taxon>
        <taxon>Tracheophyta</taxon>
        <taxon>Spermatophyta</taxon>
        <taxon>Magnoliopsida</taxon>
        <taxon>Liliopsida</taxon>
        <taxon>Poales</taxon>
        <taxon>Poaceae</taxon>
        <taxon>BOP clade</taxon>
        <taxon>Oryzoideae</taxon>
        <taxon>Oryzeae</taxon>
        <taxon>Oryzinae</taxon>
        <taxon>Oryza</taxon>
        <taxon>Oryza sativa</taxon>
    </lineage>
</organism>
<dbReference type="Proteomes" id="UP000059680">
    <property type="component" value="Chromosome 8"/>
</dbReference>
<feature type="region of interest" description="Disordered" evidence="1">
    <location>
        <begin position="44"/>
        <end position="72"/>
    </location>
</feature>
<dbReference type="EMBL" id="AP014964">
    <property type="protein sequence ID" value="BAT04293.1"/>
    <property type="molecule type" value="Genomic_DNA"/>
</dbReference>
<evidence type="ECO:0000256" key="1">
    <source>
        <dbReference type="SAM" id="MobiDB-lite"/>
    </source>
</evidence>
<reference evidence="2 3" key="3">
    <citation type="journal article" date="2013" name="Rice">
        <title>Improvement of the Oryza sativa Nipponbare reference genome using next generation sequence and optical map data.</title>
        <authorList>
            <person name="Kawahara Y."/>
            <person name="de la Bastide M."/>
            <person name="Hamilton J.P."/>
            <person name="Kanamori H."/>
            <person name="McCombie W.R."/>
            <person name="Ouyang S."/>
            <person name="Schwartz D.C."/>
            <person name="Tanaka T."/>
            <person name="Wu J."/>
            <person name="Zhou S."/>
            <person name="Childs K.L."/>
            <person name="Davidson R.M."/>
            <person name="Lin H."/>
            <person name="Quesada-Ocampo L."/>
            <person name="Vaillancourt B."/>
            <person name="Sakai H."/>
            <person name="Lee S.S."/>
            <person name="Kim J."/>
            <person name="Numa H."/>
            <person name="Itoh T."/>
            <person name="Buell C.R."/>
            <person name="Matsumoto T."/>
        </authorList>
    </citation>
    <scope>NUCLEOTIDE SEQUENCE [LARGE SCALE GENOMIC DNA]</scope>
    <source>
        <strain evidence="3">cv. Nipponbare</strain>
    </source>
</reference>
<name>A0A0P0XD87_ORYSJ</name>